<dbReference type="InterPro" id="IPR027417">
    <property type="entry name" value="P-loop_NTPase"/>
</dbReference>
<name>A0A6N8DL90_RHOAC</name>
<evidence type="ECO:0000256" key="11">
    <source>
        <dbReference type="ARBA" id="ARBA00022777"/>
    </source>
</evidence>
<dbReference type="SUPFAM" id="SSF52540">
    <property type="entry name" value="P-loop containing nucleoside triphosphate hydrolases"/>
    <property type="match status" value="1"/>
</dbReference>
<evidence type="ECO:0000256" key="13">
    <source>
        <dbReference type="ARBA" id="ARBA00023134"/>
    </source>
</evidence>
<dbReference type="RefSeq" id="WP_155445811.1">
    <property type="nucleotide sequence ID" value="NZ_JAOQNR010000006.1"/>
</dbReference>
<evidence type="ECO:0000256" key="7">
    <source>
        <dbReference type="ARBA" id="ARBA00007490"/>
    </source>
</evidence>
<dbReference type="EC" id="2.7.1.156" evidence="14"/>
<feature type="active site" description="GMP-histidine intermediate" evidence="15">
    <location>
        <position position="49"/>
    </location>
</feature>
<dbReference type="PANTHER" id="PTHR34848">
    <property type="match status" value="1"/>
</dbReference>
<dbReference type="Gene3D" id="3.40.50.300">
    <property type="entry name" value="P-loop containing nucleotide triphosphate hydrolases"/>
    <property type="match status" value="1"/>
</dbReference>
<evidence type="ECO:0000256" key="6">
    <source>
        <dbReference type="ARBA" id="ARBA00005159"/>
    </source>
</evidence>
<feature type="binding site" evidence="16">
    <location>
        <position position="62"/>
    </location>
    <ligand>
        <name>GTP</name>
        <dbReference type="ChEBI" id="CHEBI:37565"/>
    </ligand>
</feature>
<dbReference type="EC" id="2.7.7.62" evidence="14"/>
<comment type="similarity">
    <text evidence="7 14">Belongs to the CobU/CobP family.</text>
</comment>
<evidence type="ECO:0000256" key="15">
    <source>
        <dbReference type="PIRSR" id="PIRSR006135-1"/>
    </source>
</evidence>
<evidence type="ECO:0000256" key="4">
    <source>
        <dbReference type="ARBA" id="ARBA00003889"/>
    </source>
</evidence>
<comment type="catalytic activity">
    <reaction evidence="3">
        <text>adenosylcob(III)inamide + GTP = adenosylcob(III)inamide phosphate + GDP + H(+)</text>
        <dbReference type="Rhea" id="RHEA:15765"/>
        <dbReference type="ChEBI" id="CHEBI:2480"/>
        <dbReference type="ChEBI" id="CHEBI:15378"/>
        <dbReference type="ChEBI" id="CHEBI:37565"/>
        <dbReference type="ChEBI" id="CHEBI:58189"/>
        <dbReference type="ChEBI" id="CHEBI:58502"/>
        <dbReference type="EC" id="2.7.1.156"/>
    </reaction>
</comment>
<evidence type="ECO:0000313" key="19">
    <source>
        <dbReference type="Proteomes" id="UP000439113"/>
    </source>
</evidence>
<dbReference type="EMBL" id="WNKS01000006">
    <property type="protein sequence ID" value="MTV31118.1"/>
    <property type="molecule type" value="Genomic_DNA"/>
</dbReference>
<evidence type="ECO:0000256" key="10">
    <source>
        <dbReference type="ARBA" id="ARBA00022741"/>
    </source>
</evidence>
<organism evidence="18 19">
    <name type="scientific">Rhodoblastus acidophilus</name>
    <name type="common">Rhodopseudomonas acidophila</name>
    <dbReference type="NCBI Taxonomy" id="1074"/>
    <lineage>
        <taxon>Bacteria</taxon>
        <taxon>Pseudomonadati</taxon>
        <taxon>Pseudomonadota</taxon>
        <taxon>Alphaproteobacteria</taxon>
        <taxon>Hyphomicrobiales</taxon>
        <taxon>Rhodoblastaceae</taxon>
        <taxon>Rhodoblastus</taxon>
    </lineage>
</organism>
<evidence type="ECO:0000256" key="14">
    <source>
        <dbReference type="PIRNR" id="PIRNR006135"/>
    </source>
</evidence>
<feature type="binding site" evidence="16">
    <location>
        <begin position="50"/>
        <end position="53"/>
    </location>
    <ligand>
        <name>GTP</name>
        <dbReference type="ChEBI" id="CHEBI:37565"/>
    </ligand>
</feature>
<comment type="pathway">
    <text evidence="5 14">Cofactor biosynthesis; adenosylcobalamin biosynthesis; adenosylcobalamin from cob(II)yrinate a,c-diamide: step 6/7.</text>
</comment>
<evidence type="ECO:0000256" key="9">
    <source>
        <dbReference type="ARBA" id="ARBA00022679"/>
    </source>
</evidence>
<comment type="catalytic activity">
    <reaction evidence="1 14">
        <text>adenosylcob(III)inamide + ATP = adenosylcob(III)inamide phosphate + ADP + H(+)</text>
        <dbReference type="Rhea" id="RHEA:15769"/>
        <dbReference type="ChEBI" id="CHEBI:2480"/>
        <dbReference type="ChEBI" id="CHEBI:15378"/>
        <dbReference type="ChEBI" id="CHEBI:30616"/>
        <dbReference type="ChEBI" id="CHEBI:58502"/>
        <dbReference type="ChEBI" id="CHEBI:456216"/>
        <dbReference type="EC" id="2.7.1.156"/>
    </reaction>
</comment>
<accession>A0A6N8DL90</accession>
<keyword evidence="11 14" id="KW-0418">Kinase</keyword>
<comment type="catalytic activity">
    <reaction evidence="2 14">
        <text>adenosylcob(III)inamide phosphate + GTP + H(+) = adenosylcob(III)inamide-GDP + diphosphate</text>
        <dbReference type="Rhea" id="RHEA:22712"/>
        <dbReference type="ChEBI" id="CHEBI:15378"/>
        <dbReference type="ChEBI" id="CHEBI:33019"/>
        <dbReference type="ChEBI" id="CHEBI:37565"/>
        <dbReference type="ChEBI" id="CHEBI:58502"/>
        <dbReference type="ChEBI" id="CHEBI:60487"/>
        <dbReference type="EC" id="2.7.7.62"/>
    </reaction>
</comment>
<dbReference type="GO" id="GO:0008820">
    <property type="term" value="F:cobinamide phosphate guanylyltransferase activity"/>
    <property type="evidence" value="ECO:0007669"/>
    <property type="project" value="UniProtKB-UniRule"/>
</dbReference>
<dbReference type="PIRSF" id="PIRSF006135">
    <property type="entry name" value="CobU"/>
    <property type="match status" value="1"/>
</dbReference>
<evidence type="ECO:0000256" key="3">
    <source>
        <dbReference type="ARBA" id="ARBA00001522"/>
    </source>
</evidence>
<comment type="function">
    <text evidence="4 14">Catalyzes ATP-dependent phosphorylation of adenosylcobinamide and addition of GMP to adenosylcobinamide phosphate.</text>
</comment>
<evidence type="ECO:0000256" key="1">
    <source>
        <dbReference type="ARBA" id="ARBA00000312"/>
    </source>
</evidence>
<keyword evidence="12 14" id="KW-0067">ATP-binding</keyword>
<evidence type="ECO:0000256" key="16">
    <source>
        <dbReference type="PIRSR" id="PIRSR006135-2"/>
    </source>
</evidence>
<dbReference type="Pfam" id="PF02283">
    <property type="entry name" value="CobU"/>
    <property type="match status" value="1"/>
</dbReference>
<dbReference type="NCBIfam" id="NF004469">
    <property type="entry name" value="PRK05800.1"/>
    <property type="match status" value="1"/>
</dbReference>
<sequence length="169" mass="18446">MTATLVLGGARSGKTGHALELARASGLTKFMIVTAPALDRSMASRIARHRAERENDTWTVFEEETDIARLLRRIARPDRVVVIDCLTLWLSNLFFQDRDLSHEAEQLAAALAEAEGQIVAISNEIGLGVSPPTQLGNDFRDAQGLINQRIARACTQVVFVAAGLPLKLK</sequence>
<dbReference type="GO" id="GO:0043752">
    <property type="term" value="F:adenosylcobinamide kinase activity"/>
    <property type="evidence" value="ECO:0007669"/>
    <property type="project" value="UniProtKB-EC"/>
</dbReference>
<dbReference type="GO" id="GO:0009236">
    <property type="term" value="P:cobalamin biosynthetic process"/>
    <property type="evidence" value="ECO:0007669"/>
    <property type="project" value="UniProtKB-UniRule"/>
</dbReference>
<keyword evidence="9 14" id="KW-0808">Transferase</keyword>
<comment type="caution">
    <text evidence="18">The sequence shown here is derived from an EMBL/GenBank/DDBJ whole genome shotgun (WGS) entry which is preliminary data.</text>
</comment>
<dbReference type="GO" id="GO:0005524">
    <property type="term" value="F:ATP binding"/>
    <property type="evidence" value="ECO:0007669"/>
    <property type="project" value="UniProtKB-UniRule"/>
</dbReference>
<dbReference type="InterPro" id="IPR003203">
    <property type="entry name" value="CobU/CobP"/>
</dbReference>
<dbReference type="UniPathway" id="UPA00148">
    <property type="reaction ID" value="UER00236"/>
</dbReference>
<evidence type="ECO:0000256" key="8">
    <source>
        <dbReference type="ARBA" id="ARBA00022573"/>
    </source>
</evidence>
<dbReference type="Proteomes" id="UP000439113">
    <property type="component" value="Unassembled WGS sequence"/>
</dbReference>
<keyword evidence="17" id="KW-0175">Coiled coil</keyword>
<dbReference type="AlphaFoldDB" id="A0A6N8DL90"/>
<comment type="pathway">
    <text evidence="6 14">Cofactor biosynthesis; adenosylcobalamin biosynthesis; adenosylcobalamin from cob(II)yrinate a,c-diamide: step 5/7.</text>
</comment>
<evidence type="ECO:0000256" key="5">
    <source>
        <dbReference type="ARBA" id="ARBA00004692"/>
    </source>
</evidence>
<gene>
    <name evidence="18" type="primary">cobU</name>
    <name evidence="18" type="ORF">GJ654_08935</name>
</gene>
<keyword evidence="10 14" id="KW-0547">Nucleotide-binding</keyword>
<keyword evidence="18" id="KW-0548">Nucleotidyltransferase</keyword>
<evidence type="ECO:0000313" key="18">
    <source>
        <dbReference type="EMBL" id="MTV31118.1"/>
    </source>
</evidence>
<protein>
    <recommendedName>
        <fullName evidence="14">Bifunctional adenosylcobalamin biosynthesis protein</fullName>
        <ecNumber evidence="14">2.7.1.156</ecNumber>
        <ecNumber evidence="14">2.7.7.62</ecNumber>
    </recommendedName>
</protein>
<feature type="binding site" evidence="16">
    <location>
        <position position="84"/>
    </location>
    <ligand>
        <name>GTP</name>
        <dbReference type="ChEBI" id="CHEBI:37565"/>
    </ligand>
</feature>
<reference evidence="18 19" key="1">
    <citation type="submission" date="2019-11" db="EMBL/GenBank/DDBJ databases">
        <title>Whole-genome sequence of a Rhodoblastus acidophilus DSM 142.</title>
        <authorList>
            <person name="Kyndt J.A."/>
            <person name="Meyer T.E."/>
        </authorList>
    </citation>
    <scope>NUCLEOTIDE SEQUENCE [LARGE SCALE GENOMIC DNA]</scope>
    <source>
        <strain evidence="18 19">DSM 142</strain>
    </source>
</reference>
<dbReference type="PANTHER" id="PTHR34848:SF1">
    <property type="entry name" value="BIFUNCTIONAL ADENOSYLCOBALAMIN BIOSYNTHESIS PROTEIN COBU"/>
    <property type="match status" value="1"/>
</dbReference>
<dbReference type="OrthoDB" id="9788370at2"/>
<feature type="coiled-coil region" evidence="17">
    <location>
        <begin position="97"/>
        <end position="124"/>
    </location>
</feature>
<keyword evidence="13 14" id="KW-0342">GTP-binding</keyword>
<evidence type="ECO:0000256" key="17">
    <source>
        <dbReference type="SAM" id="Coils"/>
    </source>
</evidence>
<evidence type="ECO:0000256" key="2">
    <source>
        <dbReference type="ARBA" id="ARBA00000711"/>
    </source>
</evidence>
<dbReference type="GO" id="GO:0005525">
    <property type="term" value="F:GTP binding"/>
    <property type="evidence" value="ECO:0007669"/>
    <property type="project" value="UniProtKB-UniRule"/>
</dbReference>
<dbReference type="CDD" id="cd00544">
    <property type="entry name" value="CobU"/>
    <property type="match status" value="1"/>
</dbReference>
<evidence type="ECO:0000256" key="12">
    <source>
        <dbReference type="ARBA" id="ARBA00022840"/>
    </source>
</evidence>
<proteinExistence type="inferred from homology"/>
<keyword evidence="8 14" id="KW-0169">Cobalamin biosynthesis</keyword>